<evidence type="ECO:0000313" key="2">
    <source>
        <dbReference type="EMBL" id="HIW13012.1"/>
    </source>
</evidence>
<sequence length="98" mass="11414">MSKYIKILTAIFVLTVPVLIWFRKHQPIHPQKIIQQLHTQFENISFISIDYTTSTRKLLGINCEVYTGVLHIRKDDATERYQFIADAFTGEIMETTAL</sequence>
<protein>
    <recommendedName>
        <fullName evidence="4">PepSY domain-containing protein</fullName>
    </recommendedName>
</protein>
<dbReference type="EMBL" id="DXHR01000025">
    <property type="protein sequence ID" value="HIW13012.1"/>
    <property type="molecule type" value="Genomic_DNA"/>
</dbReference>
<reference evidence="2" key="1">
    <citation type="journal article" date="2021" name="PeerJ">
        <title>Extensive microbial diversity within the chicken gut microbiome revealed by metagenomics and culture.</title>
        <authorList>
            <person name="Gilroy R."/>
            <person name="Ravi A."/>
            <person name="Getino M."/>
            <person name="Pursley I."/>
            <person name="Horton D.L."/>
            <person name="Alikhan N.F."/>
            <person name="Baker D."/>
            <person name="Gharbi K."/>
            <person name="Hall N."/>
            <person name="Watson M."/>
            <person name="Adriaenssens E.M."/>
            <person name="Foster-Nyarko E."/>
            <person name="Jarju S."/>
            <person name="Secka A."/>
            <person name="Antonio M."/>
            <person name="Oren A."/>
            <person name="Chaudhuri R.R."/>
            <person name="La Ragione R."/>
            <person name="Hildebrand F."/>
            <person name="Pallen M.J."/>
        </authorList>
    </citation>
    <scope>NUCLEOTIDE SEQUENCE</scope>
    <source>
        <strain evidence="2">ChiHjej13B12-752</strain>
    </source>
</reference>
<proteinExistence type="predicted"/>
<dbReference type="Proteomes" id="UP000823989">
    <property type="component" value="Unassembled WGS sequence"/>
</dbReference>
<reference evidence="2" key="2">
    <citation type="submission" date="2021-04" db="EMBL/GenBank/DDBJ databases">
        <authorList>
            <person name="Gilroy R."/>
        </authorList>
    </citation>
    <scope>NUCLEOTIDE SEQUENCE</scope>
    <source>
        <strain evidence="2">ChiHjej13B12-752</strain>
    </source>
</reference>
<keyword evidence="1" id="KW-0472">Membrane</keyword>
<keyword evidence="1" id="KW-1133">Transmembrane helix</keyword>
<feature type="transmembrane region" description="Helical" evidence="1">
    <location>
        <begin position="6"/>
        <end position="22"/>
    </location>
</feature>
<name>A0A9D1QGX4_9STAP</name>
<keyword evidence="1" id="KW-0812">Transmembrane</keyword>
<evidence type="ECO:0008006" key="4">
    <source>
        <dbReference type="Google" id="ProtNLM"/>
    </source>
</evidence>
<dbReference type="AlphaFoldDB" id="A0A9D1QGX4"/>
<evidence type="ECO:0000256" key="1">
    <source>
        <dbReference type="SAM" id="Phobius"/>
    </source>
</evidence>
<organism evidence="2 3">
    <name type="scientific">Candidatus Salinicoccus stercoripullorum</name>
    <dbReference type="NCBI Taxonomy" id="2838756"/>
    <lineage>
        <taxon>Bacteria</taxon>
        <taxon>Bacillati</taxon>
        <taxon>Bacillota</taxon>
        <taxon>Bacilli</taxon>
        <taxon>Bacillales</taxon>
        <taxon>Staphylococcaceae</taxon>
        <taxon>Salinicoccus</taxon>
    </lineage>
</organism>
<comment type="caution">
    <text evidence="2">The sequence shown here is derived from an EMBL/GenBank/DDBJ whole genome shotgun (WGS) entry which is preliminary data.</text>
</comment>
<accession>A0A9D1QGX4</accession>
<gene>
    <name evidence="2" type="ORF">H9891_07610</name>
</gene>
<evidence type="ECO:0000313" key="3">
    <source>
        <dbReference type="Proteomes" id="UP000823989"/>
    </source>
</evidence>